<dbReference type="InterPro" id="IPR011042">
    <property type="entry name" value="6-blade_b-propeller_TolB-like"/>
</dbReference>
<feature type="disulfide bond" evidence="14">
    <location>
        <begin position="30"/>
        <end position="48"/>
    </location>
</feature>
<dbReference type="SMART" id="SM00179">
    <property type="entry name" value="EGF_CA"/>
    <property type="match status" value="3"/>
</dbReference>
<keyword evidence="3 13" id="KW-0245">EGF-like domain</keyword>
<keyword evidence="7" id="KW-0677">Repeat</keyword>
<evidence type="ECO:0000256" key="10">
    <source>
        <dbReference type="ARBA" id="ARBA00023157"/>
    </source>
</evidence>
<feature type="disulfide bond" evidence="13">
    <location>
        <begin position="224"/>
        <end position="234"/>
    </location>
</feature>
<dbReference type="CDD" id="cd00112">
    <property type="entry name" value="LDLa"/>
    <property type="match status" value="7"/>
</dbReference>
<dbReference type="GO" id="GO:0016324">
    <property type="term" value="C:apical plasma membrane"/>
    <property type="evidence" value="ECO:0007669"/>
    <property type="project" value="TreeGrafter"/>
</dbReference>
<dbReference type="InterPro" id="IPR023415">
    <property type="entry name" value="LDLR_class-A_CS"/>
</dbReference>
<keyword evidence="4" id="KW-0254">Endocytosis</keyword>
<feature type="disulfide bond" evidence="14">
    <location>
        <begin position="112"/>
        <end position="130"/>
    </location>
</feature>
<feature type="disulfide bond" evidence="14">
    <location>
        <begin position="86"/>
        <end position="101"/>
    </location>
</feature>
<evidence type="ECO:0000256" key="15">
    <source>
        <dbReference type="PROSITE-ProRule" id="PRU00461"/>
    </source>
</evidence>
<evidence type="ECO:0000256" key="12">
    <source>
        <dbReference type="ARBA" id="ARBA00023180"/>
    </source>
</evidence>
<dbReference type="InterPro" id="IPR051221">
    <property type="entry name" value="LDLR-related"/>
</dbReference>
<dbReference type="Proteomes" id="UP000827092">
    <property type="component" value="Unassembled WGS sequence"/>
</dbReference>
<dbReference type="InterPro" id="IPR000742">
    <property type="entry name" value="EGF"/>
</dbReference>
<feature type="domain" description="EGF-like" evidence="17">
    <location>
        <begin position="220"/>
        <end position="257"/>
    </location>
</feature>
<feature type="disulfide bond" evidence="14">
    <location>
        <begin position="23"/>
        <end position="35"/>
    </location>
</feature>
<feature type="disulfide bond" evidence="14">
    <location>
        <begin position="153"/>
        <end position="171"/>
    </location>
</feature>
<evidence type="ECO:0000256" key="5">
    <source>
        <dbReference type="ARBA" id="ARBA00022692"/>
    </source>
</evidence>
<dbReference type="SMART" id="SM00135">
    <property type="entry name" value="LY"/>
    <property type="match status" value="9"/>
</dbReference>
<dbReference type="PRINTS" id="PR00261">
    <property type="entry name" value="LDLRECEPTOR"/>
</dbReference>
<dbReference type="InterPro" id="IPR002172">
    <property type="entry name" value="LDrepeatLR_classA_rpt"/>
</dbReference>
<evidence type="ECO:0000256" key="13">
    <source>
        <dbReference type="PROSITE-ProRule" id="PRU00076"/>
    </source>
</evidence>
<evidence type="ECO:0000256" key="7">
    <source>
        <dbReference type="ARBA" id="ARBA00022737"/>
    </source>
</evidence>
<dbReference type="SUPFAM" id="SSF57424">
    <property type="entry name" value="LDL receptor-like module"/>
    <property type="match status" value="6"/>
</dbReference>
<evidence type="ECO:0000256" key="2">
    <source>
        <dbReference type="ARBA" id="ARBA00022475"/>
    </source>
</evidence>
<dbReference type="PANTHER" id="PTHR22722:SF14">
    <property type="entry name" value="MEGALIN, ISOFORM A"/>
    <property type="match status" value="1"/>
</dbReference>
<feature type="signal peptide" evidence="16">
    <location>
        <begin position="1"/>
        <end position="20"/>
    </location>
</feature>
<keyword evidence="19" id="KW-1185">Reference proteome</keyword>
<accession>A0AAV6TTI9</accession>
<dbReference type="InterPro" id="IPR049883">
    <property type="entry name" value="NOTCH1_EGF-like"/>
</dbReference>
<dbReference type="SMART" id="SM00192">
    <property type="entry name" value="LDLa"/>
    <property type="match status" value="7"/>
</dbReference>
<dbReference type="CDD" id="cd00054">
    <property type="entry name" value="EGF_CA"/>
    <property type="match status" value="1"/>
</dbReference>
<gene>
    <name evidence="18" type="ORF">JTE90_021971</name>
</gene>
<organism evidence="18 19">
    <name type="scientific">Oedothorax gibbosus</name>
    <dbReference type="NCBI Taxonomy" id="931172"/>
    <lineage>
        <taxon>Eukaryota</taxon>
        <taxon>Metazoa</taxon>
        <taxon>Ecdysozoa</taxon>
        <taxon>Arthropoda</taxon>
        <taxon>Chelicerata</taxon>
        <taxon>Arachnida</taxon>
        <taxon>Araneae</taxon>
        <taxon>Araneomorphae</taxon>
        <taxon>Entelegynae</taxon>
        <taxon>Araneoidea</taxon>
        <taxon>Linyphiidae</taxon>
        <taxon>Erigoninae</taxon>
        <taxon>Oedothorax</taxon>
    </lineage>
</organism>
<dbReference type="FunFam" id="2.120.10.30:FF:000241">
    <property type="entry name" value="Low-density lipoprotein receptor-related protein 6"/>
    <property type="match status" value="1"/>
</dbReference>
<name>A0AAV6TTI9_9ARAC</name>
<dbReference type="PROSITE" id="PS50068">
    <property type="entry name" value="LDLRA_2"/>
    <property type="match status" value="7"/>
</dbReference>
<dbReference type="GO" id="GO:0042562">
    <property type="term" value="F:hormone binding"/>
    <property type="evidence" value="ECO:0007669"/>
    <property type="project" value="TreeGrafter"/>
</dbReference>
<keyword evidence="10 13" id="KW-1015">Disulfide bond</keyword>
<evidence type="ECO:0000256" key="9">
    <source>
        <dbReference type="ARBA" id="ARBA00023136"/>
    </source>
</evidence>
<comment type="caution">
    <text evidence="13">Lacks conserved residue(s) required for the propagation of feature annotation.</text>
</comment>
<feature type="repeat" description="LDL-receptor class B" evidence="15">
    <location>
        <begin position="303"/>
        <end position="346"/>
    </location>
</feature>
<keyword evidence="12" id="KW-0325">Glycoprotein</keyword>
<dbReference type="Pfam" id="PF14670">
    <property type="entry name" value="FXa_inhibition"/>
    <property type="match status" value="1"/>
</dbReference>
<dbReference type="PANTHER" id="PTHR22722">
    <property type="entry name" value="LOW-DENSITY LIPOPROTEIN RECEPTOR-RELATED PROTEIN 2-RELATED"/>
    <property type="match status" value="1"/>
</dbReference>
<dbReference type="PROSITE" id="PS00010">
    <property type="entry name" value="ASX_HYDROXYL"/>
    <property type="match status" value="1"/>
</dbReference>
<keyword evidence="5" id="KW-0812">Transmembrane</keyword>
<feature type="chain" id="PRO_5043865655" description="EGF-like domain-containing protein" evidence="16">
    <location>
        <begin position="21"/>
        <end position="1009"/>
    </location>
</feature>
<dbReference type="SUPFAM" id="SSF57196">
    <property type="entry name" value="EGF/Laminin"/>
    <property type="match status" value="1"/>
</dbReference>
<dbReference type="EMBL" id="JAFNEN010001102">
    <property type="protein sequence ID" value="KAG8174973.1"/>
    <property type="molecule type" value="Genomic_DNA"/>
</dbReference>
<feature type="disulfide bond" evidence="14">
    <location>
        <begin position="939"/>
        <end position="954"/>
    </location>
</feature>
<evidence type="ECO:0000259" key="17">
    <source>
        <dbReference type="PROSITE" id="PS50026"/>
    </source>
</evidence>
<keyword evidence="6 16" id="KW-0732">Signal</keyword>
<dbReference type="FunFam" id="2.10.25.10:FF:000009">
    <property type="entry name" value="Low-density lipoprotein receptor isoform 1"/>
    <property type="match status" value="1"/>
</dbReference>
<feature type="disulfide bond" evidence="14">
    <location>
        <begin position="927"/>
        <end position="945"/>
    </location>
</feature>
<dbReference type="PROSITE" id="PS01186">
    <property type="entry name" value="EGF_2"/>
    <property type="match status" value="2"/>
</dbReference>
<dbReference type="PROSITE" id="PS51120">
    <property type="entry name" value="LDLRB"/>
    <property type="match status" value="4"/>
</dbReference>
<dbReference type="SUPFAM" id="SSF63825">
    <property type="entry name" value="YWTD domain"/>
    <property type="match status" value="2"/>
</dbReference>
<feature type="disulfide bond" evidence="14">
    <location>
        <begin position="124"/>
        <end position="139"/>
    </location>
</feature>
<feature type="disulfide bond" evidence="14">
    <location>
        <begin position="967"/>
        <end position="985"/>
    </location>
</feature>
<dbReference type="Gene3D" id="2.10.25.10">
    <property type="entry name" value="Laminin"/>
    <property type="match status" value="2"/>
</dbReference>
<feature type="disulfide bond" evidence="14">
    <location>
        <begin position="960"/>
        <end position="972"/>
    </location>
</feature>
<feature type="disulfide bond" evidence="14">
    <location>
        <begin position="979"/>
        <end position="994"/>
    </location>
</feature>
<feature type="disulfide bond" evidence="14">
    <location>
        <begin position="42"/>
        <end position="57"/>
    </location>
</feature>
<dbReference type="Gene3D" id="2.120.10.30">
    <property type="entry name" value="TolB, C-terminal domain"/>
    <property type="match status" value="2"/>
</dbReference>
<keyword evidence="8" id="KW-1133">Transmembrane helix</keyword>
<dbReference type="InterPro" id="IPR036055">
    <property type="entry name" value="LDL_receptor-like_sf"/>
</dbReference>
<dbReference type="Gene3D" id="4.10.400.10">
    <property type="entry name" value="Low-density Lipoprotein Receptor"/>
    <property type="match status" value="7"/>
</dbReference>
<dbReference type="PROSITE" id="PS01209">
    <property type="entry name" value="LDLRA_1"/>
    <property type="match status" value="5"/>
</dbReference>
<dbReference type="AlphaFoldDB" id="A0AAV6TTI9"/>
<protein>
    <recommendedName>
        <fullName evidence="17">EGF-like domain-containing protein</fullName>
    </recommendedName>
</protein>
<feature type="repeat" description="LDL-receptor class B" evidence="15">
    <location>
        <begin position="390"/>
        <end position="434"/>
    </location>
</feature>
<dbReference type="GO" id="GO:0006898">
    <property type="term" value="P:receptor-mediated endocytosis"/>
    <property type="evidence" value="ECO:0007669"/>
    <property type="project" value="TreeGrafter"/>
</dbReference>
<evidence type="ECO:0000256" key="1">
    <source>
        <dbReference type="ARBA" id="ARBA00004251"/>
    </source>
</evidence>
<evidence type="ECO:0000256" key="14">
    <source>
        <dbReference type="PROSITE-ProRule" id="PRU00124"/>
    </source>
</evidence>
<dbReference type="InterPro" id="IPR001881">
    <property type="entry name" value="EGF-like_Ca-bd_dom"/>
</dbReference>
<dbReference type="InterPro" id="IPR018097">
    <property type="entry name" value="EGF_Ca-bd_CS"/>
</dbReference>
<dbReference type="GO" id="GO:0043235">
    <property type="term" value="C:receptor complex"/>
    <property type="evidence" value="ECO:0007669"/>
    <property type="project" value="TreeGrafter"/>
</dbReference>
<dbReference type="Pfam" id="PF07645">
    <property type="entry name" value="EGF_CA"/>
    <property type="match status" value="1"/>
</dbReference>
<comment type="subcellular location">
    <subcellularLocation>
        <location evidence="1">Cell membrane</location>
        <topology evidence="1">Single-pass type I membrane protein</topology>
    </subcellularLocation>
</comment>
<reference evidence="18 19" key="1">
    <citation type="journal article" date="2022" name="Nat. Ecol. Evol.">
        <title>A masculinizing supergene underlies an exaggerated male reproductive morph in a spider.</title>
        <authorList>
            <person name="Hendrickx F."/>
            <person name="De Corte Z."/>
            <person name="Sonet G."/>
            <person name="Van Belleghem S.M."/>
            <person name="Kostlbacher S."/>
            <person name="Vangestel C."/>
        </authorList>
    </citation>
    <scope>NUCLEOTIDE SEQUENCE [LARGE SCALE GENOMIC DNA]</scope>
    <source>
        <strain evidence="18">W744_W776</strain>
    </source>
</reference>
<dbReference type="InterPro" id="IPR000033">
    <property type="entry name" value="LDLR_classB_rpt"/>
</dbReference>
<dbReference type="Pfam" id="PF00057">
    <property type="entry name" value="Ldl_recept_a"/>
    <property type="match status" value="7"/>
</dbReference>
<dbReference type="PROSITE" id="PS01187">
    <property type="entry name" value="EGF_CA"/>
    <property type="match status" value="1"/>
</dbReference>
<feature type="repeat" description="LDL-receptor class B" evidence="15">
    <location>
        <begin position="435"/>
        <end position="477"/>
    </location>
</feature>
<dbReference type="Pfam" id="PF00058">
    <property type="entry name" value="Ldl_recept_b"/>
    <property type="match status" value="3"/>
</dbReference>
<keyword evidence="2" id="KW-1003">Cell membrane</keyword>
<dbReference type="FunFam" id="4.10.400.10:FF:000011">
    <property type="entry name" value="Low-density lipoprotein receptor-related protein 1"/>
    <property type="match status" value="1"/>
</dbReference>
<dbReference type="GO" id="GO:0005509">
    <property type="term" value="F:calcium ion binding"/>
    <property type="evidence" value="ECO:0007669"/>
    <property type="project" value="InterPro"/>
</dbReference>
<evidence type="ECO:0000256" key="4">
    <source>
        <dbReference type="ARBA" id="ARBA00022583"/>
    </source>
</evidence>
<feature type="disulfide bond" evidence="14">
    <location>
        <begin position="146"/>
        <end position="158"/>
    </location>
</feature>
<evidence type="ECO:0000313" key="19">
    <source>
        <dbReference type="Proteomes" id="UP000827092"/>
    </source>
</evidence>
<dbReference type="InterPro" id="IPR009030">
    <property type="entry name" value="Growth_fac_rcpt_cys_sf"/>
</dbReference>
<proteinExistence type="predicted"/>
<dbReference type="SMART" id="SM00181">
    <property type="entry name" value="EGF"/>
    <property type="match status" value="4"/>
</dbReference>
<keyword evidence="9" id="KW-0472">Membrane</keyword>
<dbReference type="PROSITE" id="PS50026">
    <property type="entry name" value="EGF_3"/>
    <property type="match status" value="1"/>
</dbReference>
<dbReference type="InterPro" id="IPR000152">
    <property type="entry name" value="EGF-type_Asp/Asn_hydroxyl_site"/>
</dbReference>
<evidence type="ECO:0000256" key="16">
    <source>
        <dbReference type="SAM" id="SignalP"/>
    </source>
</evidence>
<evidence type="ECO:0000256" key="3">
    <source>
        <dbReference type="ARBA" id="ARBA00022536"/>
    </source>
</evidence>
<dbReference type="FunFam" id="4.10.400.10:FF:000034">
    <property type="entry name" value="Low-density lipoprotein receptor-related protein 2"/>
    <property type="match status" value="1"/>
</dbReference>
<feature type="disulfide bond" evidence="14">
    <location>
        <begin position="920"/>
        <end position="932"/>
    </location>
</feature>
<evidence type="ECO:0000256" key="6">
    <source>
        <dbReference type="ARBA" id="ARBA00022729"/>
    </source>
</evidence>
<evidence type="ECO:0000313" key="18">
    <source>
        <dbReference type="EMBL" id="KAG8174973.1"/>
    </source>
</evidence>
<sequence>MTFLNLPLLIFTFYIQGLAGSSCPDNWIDCGNGKCIAHFWRCDGDNDCGNLKDEENCQSGISPKACLSHQFQCVADGHCIPKSWHCDGEHDCGDNSDEISCDNDTQCSGFRCKDHHCIPEGWRCDGRKDCPDESDEEGCPKAEAICSPTEFLCSSGTCLDRQRVCDGKKDCSDASDEGKHCSDLCGNSTCSQKCRPTPSGPECFCNDGFELHRDNRTCLDIDECSNEGFCSQQCTNLIGSYKCSCMDGYDLINNTCRASGPEPLLVFSTVQEIRGMYLRTKRYFLIKKAVLKAAAVDVDPLESRVYWVEISNRSSVYSSKIEGNGFQVILENGLMVPEDIAVDYVARNLYFTDSGLKQILACKMDGSMCHVLHNTNVQKPRAIAVDPPEGFLYWSDWGNDTAGIYRSGMDGSRRITLVSKDVKWPNGIAIDHTTNRLYWTDANLQTIEYITLDGKTRKVLMMDQVFHPYSLAVFEDNLYWSDWHTFSLDTCDKFTTHKMNVLTKENGKHIMGVHVYHPVLARKASNPCWSSSCSHMCLIAPLDGYSCVCPLGFTLSNNKRTCIINDNFPMLLVNDESSIYHIRPEAVGNNVVAELPLTHYGTIGKLAYDWGTKTLFMSDMRQPAIYTINMTNLVTRELVKNHLVTPEDLAFDSLSGNLYWVDSSKGTVEVVSIKNSETATLIVDLSKPMAIALVPTIGKMFISTVGENPSISMYDMDGHNERKLDSTSGSAVALAVHPSRSLLYWADLKAETISSIDYMNSRSDSKIIKHNMGSVMSLAVNDKYIYWTDTKHNVVSYIVHNSTHTHTIHLPGLKSGIAARRVLYAASPTFRTSRGEMGCQTKNGGCSHLCLSSLGGRSCACPIGMVLSKDGVTCTEKDCTPSEFQCVSDKKCIPKEFVCDGLKDCDDGSDEVCDVTPNRCPGNDFRCSNGRCIFSKWKCDRRDDCGDNSDEEGCPAPTSCAKDQFTCLGGECIAKLWRCDGEADCADASDESDCHATACDPETQVSYSR</sequence>
<comment type="caution">
    <text evidence="18">The sequence shown here is derived from an EMBL/GenBank/DDBJ whole genome shotgun (WGS) entry which is preliminary data.</text>
</comment>
<dbReference type="SUPFAM" id="SSF57184">
    <property type="entry name" value="Growth factor receptor domain"/>
    <property type="match status" value="1"/>
</dbReference>
<keyword evidence="11" id="KW-0675">Receptor</keyword>
<feature type="repeat" description="LDL-receptor class B" evidence="15">
    <location>
        <begin position="347"/>
        <end position="389"/>
    </location>
</feature>
<evidence type="ECO:0000256" key="11">
    <source>
        <dbReference type="ARBA" id="ARBA00023170"/>
    </source>
</evidence>
<evidence type="ECO:0000256" key="8">
    <source>
        <dbReference type="ARBA" id="ARBA00022989"/>
    </source>
</evidence>